<evidence type="ECO:0000256" key="9">
    <source>
        <dbReference type="SAM" id="Coils"/>
    </source>
</evidence>
<comment type="subcellular location">
    <subcellularLocation>
        <location evidence="1">Nucleus</location>
    </subcellularLocation>
</comment>
<dbReference type="GO" id="GO:0090268">
    <property type="term" value="P:activation of mitotic cell cycle spindle assembly checkpoint"/>
    <property type="evidence" value="ECO:0007669"/>
    <property type="project" value="EnsemblFungi"/>
</dbReference>
<feature type="coiled-coil region" evidence="9">
    <location>
        <begin position="192"/>
        <end position="226"/>
    </location>
</feature>
<dbReference type="PANTHER" id="PTHR23168">
    <property type="entry name" value="MITOTIC SPINDLE ASSEMBLY CHECKPOINT PROTEIN MAD1 MITOTIC ARREST DEFICIENT-LIKE PROTEIN 1"/>
    <property type="match status" value="1"/>
</dbReference>
<dbReference type="Gene3D" id="3.30.457.60">
    <property type="match status" value="1"/>
</dbReference>
<evidence type="ECO:0000313" key="12">
    <source>
        <dbReference type="Proteomes" id="UP000005666"/>
    </source>
</evidence>
<dbReference type="RefSeq" id="XP_003687480.1">
    <property type="nucleotide sequence ID" value="XM_003687432.1"/>
</dbReference>
<name>G8BYV4_TETPH</name>
<feature type="region of interest" description="Disordered" evidence="10">
    <location>
        <begin position="1"/>
        <end position="26"/>
    </location>
</feature>
<evidence type="ECO:0000256" key="4">
    <source>
        <dbReference type="ARBA" id="ARBA00022618"/>
    </source>
</evidence>
<dbReference type="Proteomes" id="UP000005666">
    <property type="component" value="Chromosome 10"/>
</dbReference>
<dbReference type="EMBL" id="HE612865">
    <property type="protein sequence ID" value="CCE65046.1"/>
    <property type="molecule type" value="Genomic_DNA"/>
</dbReference>
<evidence type="ECO:0000256" key="10">
    <source>
        <dbReference type="SAM" id="MobiDB-lite"/>
    </source>
</evidence>
<feature type="coiled-coil region" evidence="9">
    <location>
        <begin position="496"/>
        <end position="530"/>
    </location>
</feature>
<evidence type="ECO:0000256" key="6">
    <source>
        <dbReference type="ARBA" id="ARBA00023242"/>
    </source>
</evidence>
<evidence type="ECO:0000256" key="1">
    <source>
        <dbReference type="ARBA" id="ARBA00004123"/>
    </source>
</evidence>
<organism evidence="11 12">
    <name type="scientific">Tetrapisispora phaffii (strain ATCC 24235 / CBS 4417 / NBRC 1672 / NRRL Y-8282 / UCD 70-5)</name>
    <name type="common">Yeast</name>
    <name type="synonym">Fabospora phaffii</name>
    <dbReference type="NCBI Taxonomy" id="1071381"/>
    <lineage>
        <taxon>Eukaryota</taxon>
        <taxon>Fungi</taxon>
        <taxon>Dikarya</taxon>
        <taxon>Ascomycota</taxon>
        <taxon>Saccharomycotina</taxon>
        <taxon>Saccharomycetes</taxon>
        <taxon>Saccharomycetales</taxon>
        <taxon>Saccharomycetaceae</taxon>
        <taxon>Tetrapisispora</taxon>
    </lineage>
</organism>
<comment type="similarity">
    <text evidence="2">Belongs to the MAD1 family.</text>
</comment>
<dbReference type="GO" id="GO:0044774">
    <property type="term" value="P:mitotic DNA integrity checkpoint signaling"/>
    <property type="evidence" value="ECO:0007669"/>
    <property type="project" value="EnsemblFungi"/>
</dbReference>
<feature type="coiled-coil region" evidence="9">
    <location>
        <begin position="97"/>
        <end position="141"/>
    </location>
</feature>
<dbReference type="GO" id="GO:0005635">
    <property type="term" value="C:nuclear envelope"/>
    <property type="evidence" value="ECO:0007669"/>
    <property type="project" value="TreeGrafter"/>
</dbReference>
<gene>
    <name evidence="11" type="primary">TPHA0J02260</name>
    <name evidence="11" type="ordered locus">TPHA_0J02260</name>
</gene>
<dbReference type="GO" id="GO:0007094">
    <property type="term" value="P:mitotic spindle assembly checkpoint signaling"/>
    <property type="evidence" value="ECO:0007669"/>
    <property type="project" value="EnsemblFungi"/>
</dbReference>
<keyword evidence="12" id="KW-1185">Reference proteome</keyword>
<keyword evidence="4" id="KW-0132">Cell division</keyword>
<dbReference type="GO" id="GO:0006913">
    <property type="term" value="P:nucleocytoplasmic transport"/>
    <property type="evidence" value="ECO:0007669"/>
    <property type="project" value="EnsemblFungi"/>
</dbReference>
<evidence type="ECO:0000256" key="5">
    <source>
        <dbReference type="ARBA" id="ARBA00022776"/>
    </source>
</evidence>
<dbReference type="Pfam" id="PF05557">
    <property type="entry name" value="MAD"/>
    <property type="match status" value="1"/>
</dbReference>
<dbReference type="GO" id="GO:1901925">
    <property type="term" value="P:negative regulation of protein import into nucleus during spindle assembly checkpoint"/>
    <property type="evidence" value="ECO:0007669"/>
    <property type="project" value="EnsemblFungi"/>
</dbReference>
<keyword evidence="7" id="KW-0131">Cell cycle</keyword>
<feature type="coiled-coil region" evidence="9">
    <location>
        <begin position="288"/>
        <end position="315"/>
    </location>
</feature>
<proteinExistence type="inferred from homology"/>
<dbReference type="STRING" id="1071381.G8BYV4"/>
<evidence type="ECO:0000256" key="8">
    <source>
        <dbReference type="ARBA" id="ARBA00032890"/>
    </source>
</evidence>
<keyword evidence="6" id="KW-0539">Nucleus</keyword>
<evidence type="ECO:0000256" key="2">
    <source>
        <dbReference type="ARBA" id="ARBA00008029"/>
    </source>
</evidence>
<dbReference type="AlphaFoldDB" id="G8BYV4"/>
<evidence type="ECO:0000313" key="11">
    <source>
        <dbReference type="EMBL" id="CCE65046.1"/>
    </source>
</evidence>
<sequence length="716" mass="84199">MSNSGGSSPFLESPGAAKSDIQSQYAKGSVHDNYAVEVAVEDREAPNFNDVDNIGSPEATASNKDDDIRILKYQLTNMKNEHEIETLRVQRKYDNIDRQYKMNMDTLEKTLQDLQKLYETNGLLEEELRNLQRKYEIETEESNLKLSTMKSDMQVKQNECEFLRSQYESVATKFENQVNENRGEQEASQALIKRFENEITKQSNQIVQLQKTIHKKDQELERVKVDGIIDNHKNYSTEEFQELTTINKLLQDQSQYVKELETANITQCNELRKLRISQETASYWKTEYEKTTNSLEDARSVLQRTEEENEKLNSQLSTWRVYLDREANADEDVNPEQILTKFRSLEKECQNYKEENAQLQKDVLQLKSLNDELALERNQSLDLHKNYEASILNLKKINHELEQQKLLSFEECKLLRQELEEINFVTENKKDPNDANLTNKKNNSTYLIQMLSDVQNKNQDLTEDLKVLNDQLLSEQVGSKKRKASDQVTLNYSKRLNELQLENIQYSKDVQKLNDVIKLLEEKIKKLVNIKEKKIRILQLRDNPLLKEQFLRKKQLDILKRENKDLLQELLRDSSEPRDDRKYVPRTVFESLNFDLKEQEHEIFKLNKKSTRLMQVFNKKSLEFIDVVTSLLGFKLEFQKDGRIKIFSCFKPNKYIIADLIANSLKSNLSTVVADWQELFHLWIEERSQIPCFLAEITLRLWEESQQSVPQTAQDS</sequence>
<dbReference type="OrthoDB" id="331602at2759"/>
<dbReference type="InterPro" id="IPR008672">
    <property type="entry name" value="Mad1"/>
</dbReference>
<feature type="coiled-coil region" evidence="9">
    <location>
        <begin position="342"/>
        <end position="404"/>
    </location>
</feature>
<dbReference type="OMA" id="FGFIIEF"/>
<dbReference type="eggNOG" id="KOG4593">
    <property type="taxonomic scope" value="Eukaryota"/>
</dbReference>
<evidence type="ECO:0000256" key="3">
    <source>
        <dbReference type="ARBA" id="ARBA00022019"/>
    </source>
</evidence>
<evidence type="ECO:0000256" key="7">
    <source>
        <dbReference type="ARBA" id="ARBA00023306"/>
    </source>
</evidence>
<dbReference type="KEGG" id="tpf:TPHA_0J02260"/>
<dbReference type="GO" id="GO:0051315">
    <property type="term" value="P:attachment of mitotic spindle microtubules to kinetochore"/>
    <property type="evidence" value="ECO:0007669"/>
    <property type="project" value="TreeGrafter"/>
</dbReference>
<dbReference type="PANTHER" id="PTHR23168:SF0">
    <property type="entry name" value="MITOTIC SPINDLE ASSEMBLY CHECKPOINT PROTEIN MAD1"/>
    <property type="match status" value="1"/>
</dbReference>
<protein>
    <recommendedName>
        <fullName evidence="3">Spindle assembly checkpoint component MAD1</fullName>
    </recommendedName>
    <alternativeName>
        <fullName evidence="8">Mitotic arrest deficient protein 1</fullName>
    </alternativeName>
</protein>
<keyword evidence="9" id="KW-0175">Coiled coil</keyword>
<dbReference type="GO" id="GO:0000776">
    <property type="term" value="C:kinetochore"/>
    <property type="evidence" value="ECO:0007669"/>
    <property type="project" value="EnsemblFungi"/>
</dbReference>
<dbReference type="GeneID" id="11533099"/>
<dbReference type="GO" id="GO:0072686">
    <property type="term" value="C:mitotic spindle"/>
    <property type="evidence" value="ECO:0007669"/>
    <property type="project" value="TreeGrafter"/>
</dbReference>
<dbReference type="HOGENOM" id="CLU_026595_0_0_1"/>
<dbReference type="GO" id="GO:0051301">
    <property type="term" value="P:cell division"/>
    <property type="evidence" value="ECO:0007669"/>
    <property type="project" value="UniProtKB-KW"/>
</dbReference>
<accession>G8BYV4</accession>
<reference evidence="11 12" key="1">
    <citation type="journal article" date="2011" name="Proc. Natl. Acad. Sci. U.S.A.">
        <title>Evolutionary erosion of yeast sex chromosomes by mating-type switching accidents.</title>
        <authorList>
            <person name="Gordon J.L."/>
            <person name="Armisen D."/>
            <person name="Proux-Wera E."/>
            <person name="Oheigeartaigh S.S."/>
            <person name="Byrne K.P."/>
            <person name="Wolfe K.H."/>
        </authorList>
    </citation>
    <scope>NUCLEOTIDE SEQUENCE [LARGE SCALE GENOMIC DNA]</scope>
    <source>
        <strain evidence="12">ATCC 24235 / CBS 4417 / NBRC 1672 / NRRL Y-8282 / UCD 70-5</strain>
    </source>
</reference>
<keyword evidence="5" id="KW-0498">Mitosis</keyword>